<dbReference type="RefSeq" id="WP_344908748.1">
    <property type="nucleotide sequence ID" value="NZ_BAAAYO010000006.1"/>
</dbReference>
<dbReference type="InterPro" id="IPR038503">
    <property type="entry name" value="SpoIIIAH_sf"/>
</dbReference>
<organism evidence="4 5">
    <name type="scientific">Paenibacillus hodogayensis</name>
    <dbReference type="NCBI Taxonomy" id="279208"/>
    <lineage>
        <taxon>Bacteria</taxon>
        <taxon>Bacillati</taxon>
        <taxon>Bacillota</taxon>
        <taxon>Bacilli</taxon>
        <taxon>Bacillales</taxon>
        <taxon>Paenibacillaceae</taxon>
        <taxon>Paenibacillus</taxon>
    </lineage>
</organism>
<comment type="caution">
    <text evidence="4">The sequence shown here is derived from an EMBL/GenBank/DDBJ whole genome shotgun (WGS) entry which is preliminary data.</text>
</comment>
<feature type="region of interest" description="Disordered" evidence="2">
    <location>
        <begin position="55"/>
        <end position="114"/>
    </location>
</feature>
<dbReference type="InterPro" id="IPR024232">
    <property type="entry name" value="SpoIIIAH"/>
</dbReference>
<dbReference type="Gene3D" id="1.10.287.4300">
    <property type="entry name" value="Stage III sporulation protein AH-like"/>
    <property type="match status" value="1"/>
</dbReference>
<accession>A0ABV5W647</accession>
<dbReference type="Proteomes" id="UP001589619">
    <property type="component" value="Unassembled WGS sequence"/>
</dbReference>
<evidence type="ECO:0000256" key="1">
    <source>
        <dbReference type="SAM" id="Coils"/>
    </source>
</evidence>
<dbReference type="EMBL" id="JBHMAG010000018">
    <property type="protein sequence ID" value="MFB9755676.1"/>
    <property type="molecule type" value="Genomic_DNA"/>
</dbReference>
<feature type="compositionally biased region" description="Low complexity" evidence="2">
    <location>
        <begin position="75"/>
        <end position="86"/>
    </location>
</feature>
<reference evidence="4 5" key="1">
    <citation type="submission" date="2024-09" db="EMBL/GenBank/DDBJ databases">
        <authorList>
            <person name="Sun Q."/>
            <person name="Mori K."/>
        </authorList>
    </citation>
    <scope>NUCLEOTIDE SEQUENCE [LARGE SCALE GENOMIC DNA]</scope>
    <source>
        <strain evidence="4 5">JCM 12520</strain>
    </source>
</reference>
<protein>
    <submittedName>
        <fullName evidence="4">SpoIIIAH-like family protein</fullName>
    </submittedName>
</protein>
<evidence type="ECO:0000313" key="4">
    <source>
        <dbReference type="EMBL" id="MFB9755676.1"/>
    </source>
</evidence>
<keyword evidence="1" id="KW-0175">Coiled coil</keyword>
<feature type="transmembrane region" description="Helical" evidence="3">
    <location>
        <begin position="7"/>
        <end position="26"/>
    </location>
</feature>
<dbReference type="Pfam" id="PF12685">
    <property type="entry name" value="SpoIIIAH"/>
    <property type="match status" value="1"/>
</dbReference>
<keyword evidence="3" id="KW-0812">Transmembrane</keyword>
<keyword evidence="3" id="KW-0472">Membrane</keyword>
<feature type="coiled-coil region" evidence="1">
    <location>
        <begin position="158"/>
        <end position="188"/>
    </location>
</feature>
<sequence>MNTKRQTVWLVSMLSLMVVLSAYYLFTEDVNDLDLTSKQAAGNEIKVDTIATGSATKANPASADPAADEKKGAADKSAAAGKATTDNATDKGAAANKPAPDAKATAGASTGAKTDEEVLKQVTAKATSGSDYFAAAFIKRNEELAKQTEKLISVQLDAKKSSEEVTQAMNELQKLQDQDEKVTSLEDQLAKDFHNAIVLQESGRWKVVVQAAKLEKSQGVSIVDLVMKEMNVAPDKVTVQYVK</sequence>
<gene>
    <name evidence="4" type="ORF">ACFFNY_29200</name>
</gene>
<proteinExistence type="predicted"/>
<evidence type="ECO:0000256" key="3">
    <source>
        <dbReference type="SAM" id="Phobius"/>
    </source>
</evidence>
<evidence type="ECO:0000313" key="5">
    <source>
        <dbReference type="Proteomes" id="UP001589619"/>
    </source>
</evidence>
<keyword evidence="3" id="KW-1133">Transmembrane helix</keyword>
<keyword evidence="5" id="KW-1185">Reference proteome</keyword>
<evidence type="ECO:0000256" key="2">
    <source>
        <dbReference type="SAM" id="MobiDB-lite"/>
    </source>
</evidence>
<feature type="compositionally biased region" description="Low complexity" evidence="2">
    <location>
        <begin position="93"/>
        <end position="112"/>
    </location>
</feature>
<name>A0ABV5W647_9BACL</name>